<proteinExistence type="predicted"/>
<protein>
    <submittedName>
        <fullName evidence="2">Uncharacterized protein</fullName>
    </submittedName>
</protein>
<accession>A0ABQ7DV84</accession>
<evidence type="ECO:0000313" key="3">
    <source>
        <dbReference type="Proteomes" id="UP000266723"/>
    </source>
</evidence>
<dbReference type="Proteomes" id="UP000266723">
    <property type="component" value="Unassembled WGS sequence"/>
</dbReference>
<name>A0ABQ7DV84_BRACR</name>
<gene>
    <name evidence="2" type="ORF">DY000_02031517</name>
</gene>
<organism evidence="2 3">
    <name type="scientific">Brassica cretica</name>
    <name type="common">Mustard</name>
    <dbReference type="NCBI Taxonomy" id="69181"/>
    <lineage>
        <taxon>Eukaryota</taxon>
        <taxon>Viridiplantae</taxon>
        <taxon>Streptophyta</taxon>
        <taxon>Embryophyta</taxon>
        <taxon>Tracheophyta</taxon>
        <taxon>Spermatophyta</taxon>
        <taxon>Magnoliopsida</taxon>
        <taxon>eudicotyledons</taxon>
        <taxon>Gunneridae</taxon>
        <taxon>Pentapetalae</taxon>
        <taxon>rosids</taxon>
        <taxon>malvids</taxon>
        <taxon>Brassicales</taxon>
        <taxon>Brassicaceae</taxon>
        <taxon>Brassiceae</taxon>
        <taxon>Brassica</taxon>
    </lineage>
</organism>
<dbReference type="EMBL" id="QGKV02000649">
    <property type="protein sequence ID" value="KAF3581436.1"/>
    <property type="molecule type" value="Genomic_DNA"/>
</dbReference>
<keyword evidence="3" id="KW-1185">Reference proteome</keyword>
<sequence>MKYCLGGCRIRELWSWMFSLIDGRVPLLLRKISISSEAGETIRPGSRKTEPGGGTLTRGKEPGTWNLEPLRPYKNPKVSSLDPEIFDKNPEENPEVLPQILYIGPEIVWGTLGFLFRSGACIRARSSLGTRNILLFAGTVLRLSRQGYYRYLFGFRIMPLGSWPISSSYVVFYFCRKSLIGFRGCWCGCYDPSARLHCFPRLEKQEFDCSMYFTVLLQ</sequence>
<evidence type="ECO:0000256" key="1">
    <source>
        <dbReference type="SAM" id="MobiDB-lite"/>
    </source>
</evidence>
<reference evidence="2 3" key="1">
    <citation type="journal article" date="2020" name="BMC Genomics">
        <title>Intraspecific diversification of the crop wild relative Brassica cretica Lam. using demographic model selection.</title>
        <authorList>
            <person name="Kioukis A."/>
            <person name="Michalopoulou V.A."/>
            <person name="Briers L."/>
            <person name="Pirintsos S."/>
            <person name="Studholme D.J."/>
            <person name="Pavlidis P."/>
            <person name="Sarris P.F."/>
        </authorList>
    </citation>
    <scope>NUCLEOTIDE SEQUENCE [LARGE SCALE GENOMIC DNA]</scope>
    <source>
        <strain evidence="3">cv. PFS-1207/04</strain>
    </source>
</reference>
<evidence type="ECO:0000313" key="2">
    <source>
        <dbReference type="EMBL" id="KAF3581436.1"/>
    </source>
</evidence>
<comment type="caution">
    <text evidence="2">The sequence shown here is derived from an EMBL/GenBank/DDBJ whole genome shotgun (WGS) entry which is preliminary data.</text>
</comment>
<feature type="region of interest" description="Disordered" evidence="1">
    <location>
        <begin position="40"/>
        <end position="61"/>
    </location>
</feature>